<organism evidence="1 2">
    <name type="scientific">Tanacetum coccineum</name>
    <dbReference type="NCBI Taxonomy" id="301880"/>
    <lineage>
        <taxon>Eukaryota</taxon>
        <taxon>Viridiplantae</taxon>
        <taxon>Streptophyta</taxon>
        <taxon>Embryophyta</taxon>
        <taxon>Tracheophyta</taxon>
        <taxon>Spermatophyta</taxon>
        <taxon>Magnoliopsida</taxon>
        <taxon>eudicotyledons</taxon>
        <taxon>Gunneridae</taxon>
        <taxon>Pentapetalae</taxon>
        <taxon>asterids</taxon>
        <taxon>campanulids</taxon>
        <taxon>Asterales</taxon>
        <taxon>Asteraceae</taxon>
        <taxon>Asteroideae</taxon>
        <taxon>Anthemideae</taxon>
        <taxon>Anthemidinae</taxon>
        <taxon>Tanacetum</taxon>
    </lineage>
</organism>
<dbReference type="Proteomes" id="UP001151760">
    <property type="component" value="Unassembled WGS sequence"/>
</dbReference>
<sequence>MDDYGAWKEPTPVTHCCKPFNYKLDVRNGQHVVRGMIDTDSELKEEALRNKAIMEGLISEDIEPNNEGWKSWNNGHEDDERCELFDNHELPVCNIRRFEMIKYLFRDDEEYVAVKEDEYEDLTSTSKDACRAYQEIFRMMDEG</sequence>
<comment type="caution">
    <text evidence="1">The sequence shown here is derived from an EMBL/GenBank/DDBJ whole genome shotgun (WGS) entry which is preliminary data.</text>
</comment>
<accession>A0ABQ5D729</accession>
<evidence type="ECO:0000313" key="1">
    <source>
        <dbReference type="EMBL" id="GJT32894.1"/>
    </source>
</evidence>
<protein>
    <submittedName>
        <fullName evidence="1">Uncharacterized protein</fullName>
    </submittedName>
</protein>
<name>A0ABQ5D729_9ASTR</name>
<gene>
    <name evidence="1" type="ORF">Tco_0923313</name>
</gene>
<keyword evidence="2" id="KW-1185">Reference proteome</keyword>
<proteinExistence type="predicted"/>
<reference evidence="1" key="2">
    <citation type="submission" date="2022-01" db="EMBL/GenBank/DDBJ databases">
        <authorList>
            <person name="Yamashiro T."/>
            <person name="Shiraishi A."/>
            <person name="Satake H."/>
            <person name="Nakayama K."/>
        </authorList>
    </citation>
    <scope>NUCLEOTIDE SEQUENCE</scope>
</reference>
<reference evidence="1" key="1">
    <citation type="journal article" date="2022" name="Int. J. Mol. Sci.">
        <title>Draft Genome of Tanacetum Coccineum: Genomic Comparison of Closely Related Tanacetum-Family Plants.</title>
        <authorList>
            <person name="Yamashiro T."/>
            <person name="Shiraishi A."/>
            <person name="Nakayama K."/>
            <person name="Satake H."/>
        </authorList>
    </citation>
    <scope>NUCLEOTIDE SEQUENCE</scope>
</reference>
<dbReference type="EMBL" id="BQNB010014830">
    <property type="protein sequence ID" value="GJT32894.1"/>
    <property type="molecule type" value="Genomic_DNA"/>
</dbReference>
<evidence type="ECO:0000313" key="2">
    <source>
        <dbReference type="Proteomes" id="UP001151760"/>
    </source>
</evidence>